<dbReference type="EMBL" id="AP019860">
    <property type="protein sequence ID" value="BBM88099.1"/>
    <property type="molecule type" value="Genomic_DNA"/>
</dbReference>
<evidence type="ECO:0000313" key="1">
    <source>
        <dbReference type="EMBL" id="BBM88099.1"/>
    </source>
</evidence>
<sequence>MVGPKHVRDAMANLAKNFHQHVESYKKEKQAQFAQGQTTELQKELESIHGYLDLYYSDNGSRVCDTAENIAFQQQKISILQQILSKNSGNE</sequence>
<proteinExistence type="predicted"/>
<keyword evidence="2" id="KW-1185">Reference proteome</keyword>
<accession>A0A5S9IU14</accession>
<dbReference type="KEGG" id="uam:UABAM_06515"/>
<dbReference type="AlphaFoldDB" id="A0A5S9IU14"/>
<dbReference type="RefSeq" id="WP_151972276.1">
    <property type="nucleotide sequence ID" value="NZ_AP019860.1"/>
</dbReference>
<name>A0A5S9IU14_UABAM</name>
<reference evidence="1 2" key="1">
    <citation type="submission" date="2019-08" db="EMBL/GenBank/DDBJ databases">
        <title>Complete genome sequence of Candidatus Uab amorphum.</title>
        <authorList>
            <person name="Shiratori T."/>
            <person name="Suzuki S."/>
            <person name="Kakizawa Y."/>
            <person name="Ishida K."/>
        </authorList>
    </citation>
    <scope>NUCLEOTIDE SEQUENCE [LARGE SCALE GENOMIC DNA]</scope>
    <source>
        <strain evidence="1 2">SRT547</strain>
    </source>
</reference>
<protein>
    <submittedName>
        <fullName evidence="1">Uncharacterized protein</fullName>
    </submittedName>
</protein>
<dbReference type="Proteomes" id="UP000326354">
    <property type="component" value="Chromosome"/>
</dbReference>
<gene>
    <name evidence="1" type="ORF">UABAM_06515</name>
</gene>
<organism evidence="1 2">
    <name type="scientific">Uabimicrobium amorphum</name>
    <dbReference type="NCBI Taxonomy" id="2596890"/>
    <lineage>
        <taxon>Bacteria</taxon>
        <taxon>Pseudomonadati</taxon>
        <taxon>Planctomycetota</taxon>
        <taxon>Candidatus Uabimicrobiia</taxon>
        <taxon>Candidatus Uabimicrobiales</taxon>
        <taxon>Candidatus Uabimicrobiaceae</taxon>
        <taxon>Candidatus Uabimicrobium</taxon>
    </lineage>
</organism>
<evidence type="ECO:0000313" key="2">
    <source>
        <dbReference type="Proteomes" id="UP000326354"/>
    </source>
</evidence>